<gene>
    <name evidence="3" type="ORF">POM88_014035</name>
</gene>
<reference evidence="3" key="2">
    <citation type="submission" date="2023-05" db="EMBL/GenBank/DDBJ databases">
        <authorList>
            <person name="Schelkunov M.I."/>
        </authorList>
    </citation>
    <scope>NUCLEOTIDE SEQUENCE</scope>
    <source>
        <strain evidence="3">Hsosn_3</strain>
        <tissue evidence="3">Leaf</tissue>
    </source>
</reference>
<dbReference type="Pfam" id="PF10344">
    <property type="entry name" value="Hobbit"/>
    <property type="match status" value="1"/>
</dbReference>
<dbReference type="PANTHER" id="PTHR15678">
    <property type="entry name" value="ANTIGEN MLAA-22-RELATED"/>
    <property type="match status" value="1"/>
</dbReference>
<keyword evidence="4" id="KW-1185">Reference proteome</keyword>
<evidence type="ECO:0000313" key="3">
    <source>
        <dbReference type="EMBL" id="KAK1394979.1"/>
    </source>
</evidence>
<proteinExistence type="predicted"/>
<dbReference type="Proteomes" id="UP001237642">
    <property type="component" value="Unassembled WGS sequence"/>
</dbReference>
<dbReference type="InterPro" id="IPR019441">
    <property type="entry name" value="FMP27/BLTP2/Hobbit_GFWDK_RBG"/>
</dbReference>
<name>A0AAD8J187_9APIA</name>
<evidence type="ECO:0000259" key="2">
    <source>
        <dbReference type="SMART" id="SM01214"/>
    </source>
</evidence>
<dbReference type="EMBL" id="JAUIZM010000003">
    <property type="protein sequence ID" value="KAK1394979.1"/>
    <property type="molecule type" value="Genomic_DNA"/>
</dbReference>
<organism evidence="3 4">
    <name type="scientific">Heracleum sosnowskyi</name>
    <dbReference type="NCBI Taxonomy" id="360622"/>
    <lineage>
        <taxon>Eukaryota</taxon>
        <taxon>Viridiplantae</taxon>
        <taxon>Streptophyta</taxon>
        <taxon>Embryophyta</taxon>
        <taxon>Tracheophyta</taxon>
        <taxon>Spermatophyta</taxon>
        <taxon>Magnoliopsida</taxon>
        <taxon>eudicotyledons</taxon>
        <taxon>Gunneridae</taxon>
        <taxon>Pentapetalae</taxon>
        <taxon>asterids</taxon>
        <taxon>campanulids</taxon>
        <taxon>Apiales</taxon>
        <taxon>Apiaceae</taxon>
        <taxon>Apioideae</taxon>
        <taxon>apioid superclade</taxon>
        <taxon>Tordylieae</taxon>
        <taxon>Tordyliinae</taxon>
        <taxon>Heracleum</taxon>
    </lineage>
</organism>
<sequence length="481" mass="54281">MKTYLDLPLHFQKGDVSFGVGYEPSLTDLSYAFTVALRRANLSVRNPNASIIQPQKKEKSLPWWDEMRNYVHGNSSLNFSETRWNILATTDPYEKGEKLQIVSDLMEVHQFDGRISTSAKGFKILMSSLESLLNDCGLKPPLVTPTCFLEAPAFSLEVTMDWECASGDPLNHFLFALPNEGVAREFIYDPFRSTSLSLRFNLSLRPCLPSCENKSGSSPVGENTVVDGDGHGSPNKPINASADSTTIIAGPHDFAWVMTEFMFRVDSSPFSLRHMPLDDDDLAKGLTFKMSKLKFELCFGRGKQKFTFESKRDLLEFVYQGLDLHMLKVYINKDDCPSVTKLLKLTKTSSQSASLVKDSSERNRDDGFFLSSNYFTVRKQSQKADPERLLAWQESERRNPEMTPVRSKCENGSDSDEHTRSDPSDEDGFNMVVANNCQRIFVYGLKVLWAMENRDVIWSFAGGLYLAGELSPLIKYIICIV</sequence>
<accession>A0AAD8J187</accession>
<feature type="domain" description="FMP27/BLTP2/Hobbit GFWDK motif-containing RBG unit" evidence="2">
    <location>
        <begin position="1"/>
        <end position="95"/>
    </location>
</feature>
<reference evidence="3" key="1">
    <citation type="submission" date="2023-02" db="EMBL/GenBank/DDBJ databases">
        <title>Genome of toxic invasive species Heracleum sosnowskyi carries increased number of genes despite the absence of recent whole-genome duplications.</title>
        <authorList>
            <person name="Schelkunov M."/>
            <person name="Shtratnikova V."/>
            <person name="Makarenko M."/>
            <person name="Klepikova A."/>
            <person name="Omelchenko D."/>
            <person name="Novikova G."/>
            <person name="Obukhova E."/>
            <person name="Bogdanov V."/>
            <person name="Penin A."/>
            <person name="Logacheva M."/>
        </authorList>
    </citation>
    <scope>NUCLEOTIDE SEQUENCE</scope>
    <source>
        <strain evidence="3">Hsosn_3</strain>
        <tissue evidence="3">Leaf</tissue>
    </source>
</reference>
<comment type="caution">
    <text evidence="3">The sequence shown here is derived from an EMBL/GenBank/DDBJ whole genome shotgun (WGS) entry which is preliminary data.</text>
</comment>
<protein>
    <recommendedName>
        <fullName evidence="2">FMP27/BLTP2/Hobbit GFWDK motif-containing RBG unit domain-containing protein</fullName>
    </recommendedName>
</protein>
<dbReference type="InterPro" id="IPR045167">
    <property type="entry name" value="Hobbit"/>
</dbReference>
<feature type="compositionally biased region" description="Basic and acidic residues" evidence="1">
    <location>
        <begin position="407"/>
        <end position="423"/>
    </location>
</feature>
<evidence type="ECO:0000256" key="1">
    <source>
        <dbReference type="SAM" id="MobiDB-lite"/>
    </source>
</evidence>
<dbReference type="AlphaFoldDB" id="A0AAD8J187"/>
<dbReference type="SMART" id="SM01214">
    <property type="entry name" value="Fmp27_GFWDK"/>
    <property type="match status" value="1"/>
</dbReference>
<feature type="region of interest" description="Disordered" evidence="1">
    <location>
        <begin position="393"/>
        <end position="428"/>
    </location>
</feature>
<dbReference type="PANTHER" id="PTHR15678:SF6">
    <property type="entry name" value="BRIDGE-LIKE LIPID TRANSFER PROTEIN FAMILY MEMBER 2"/>
    <property type="match status" value="1"/>
</dbReference>
<evidence type="ECO:0000313" key="4">
    <source>
        <dbReference type="Proteomes" id="UP001237642"/>
    </source>
</evidence>